<proteinExistence type="predicted"/>
<comment type="caution">
    <text evidence="2">The sequence shown here is derived from an EMBL/GenBank/DDBJ whole genome shotgun (WGS) entry which is preliminary data.</text>
</comment>
<name>A0A7X6B9L2_9SPHN</name>
<organism evidence="2 3">
    <name type="scientific">Sphingopyxis italica</name>
    <dbReference type="NCBI Taxonomy" id="1129133"/>
    <lineage>
        <taxon>Bacteria</taxon>
        <taxon>Pseudomonadati</taxon>
        <taxon>Pseudomonadota</taxon>
        <taxon>Alphaproteobacteria</taxon>
        <taxon>Sphingomonadales</taxon>
        <taxon>Sphingomonadaceae</taxon>
        <taxon>Sphingopyxis</taxon>
    </lineage>
</organism>
<dbReference type="AlphaFoldDB" id="A0A7X6B9L2"/>
<sequence>MMPLRTQRTCLAFTLPEHGNRPIKRIFEERTNRHRRSRVRVPSSDHR</sequence>
<evidence type="ECO:0000256" key="1">
    <source>
        <dbReference type="SAM" id="MobiDB-lite"/>
    </source>
</evidence>
<reference evidence="2 3" key="1">
    <citation type="submission" date="2020-03" db="EMBL/GenBank/DDBJ databases">
        <title>Genomic Encyclopedia of Type Strains, Phase IV (KMG-IV): sequencing the most valuable type-strain genomes for metagenomic binning, comparative biology and taxonomic classification.</title>
        <authorList>
            <person name="Goeker M."/>
        </authorList>
    </citation>
    <scope>NUCLEOTIDE SEQUENCE [LARGE SCALE GENOMIC DNA]</scope>
    <source>
        <strain evidence="2 3">DSM 25229</strain>
    </source>
</reference>
<feature type="region of interest" description="Disordered" evidence="1">
    <location>
        <begin position="27"/>
        <end position="47"/>
    </location>
</feature>
<dbReference type="Proteomes" id="UP000535078">
    <property type="component" value="Unassembled WGS sequence"/>
</dbReference>
<evidence type="ECO:0000313" key="3">
    <source>
        <dbReference type="Proteomes" id="UP000535078"/>
    </source>
</evidence>
<dbReference type="EMBL" id="JAATIT010000002">
    <property type="protein sequence ID" value="NJB89927.1"/>
    <property type="molecule type" value="Genomic_DNA"/>
</dbReference>
<protein>
    <submittedName>
        <fullName evidence="2">Uncharacterized protein</fullName>
    </submittedName>
</protein>
<evidence type="ECO:0000313" key="2">
    <source>
        <dbReference type="EMBL" id="NJB89927.1"/>
    </source>
</evidence>
<keyword evidence="3" id="KW-1185">Reference proteome</keyword>
<accession>A0A7X6B9L2</accession>
<gene>
    <name evidence="2" type="ORF">GGR90_002102</name>
</gene>